<dbReference type="AlphaFoldDB" id="A0A9X3E4S1"/>
<dbReference type="SUPFAM" id="SSF51735">
    <property type="entry name" value="NAD(P)-binding Rossmann-fold domains"/>
    <property type="match status" value="1"/>
</dbReference>
<dbReference type="Pfam" id="PF03807">
    <property type="entry name" value="F420_oxidored"/>
    <property type="match status" value="1"/>
</dbReference>
<proteinExistence type="inferred from homology"/>
<dbReference type="GO" id="GO:0004735">
    <property type="term" value="F:pyrroline-5-carboxylate reductase activity"/>
    <property type="evidence" value="ECO:0007669"/>
    <property type="project" value="UniProtKB-UniRule"/>
</dbReference>
<keyword evidence="2 4" id="KW-0521">NADP</keyword>
<keyword evidence="10" id="KW-1185">Reference proteome</keyword>
<dbReference type="SUPFAM" id="SSF48179">
    <property type="entry name" value="6-phosphogluconate dehydrogenase C-terminal domain-like"/>
    <property type="match status" value="1"/>
</dbReference>
<comment type="catalytic activity">
    <reaction evidence="4">
        <text>L-proline + NADP(+) = (S)-1-pyrroline-5-carboxylate + NADPH + 2 H(+)</text>
        <dbReference type="Rhea" id="RHEA:14109"/>
        <dbReference type="ChEBI" id="CHEBI:15378"/>
        <dbReference type="ChEBI" id="CHEBI:17388"/>
        <dbReference type="ChEBI" id="CHEBI:57783"/>
        <dbReference type="ChEBI" id="CHEBI:58349"/>
        <dbReference type="ChEBI" id="CHEBI:60039"/>
        <dbReference type="EC" id="1.5.1.2"/>
    </reaction>
</comment>
<dbReference type="InterPro" id="IPR008927">
    <property type="entry name" value="6-PGluconate_DH-like_C_sf"/>
</dbReference>
<feature type="binding site" evidence="6">
    <location>
        <begin position="76"/>
        <end position="79"/>
    </location>
    <ligand>
        <name>NADP(+)</name>
        <dbReference type="ChEBI" id="CHEBI:58349"/>
    </ligand>
</feature>
<dbReference type="PANTHER" id="PTHR11645">
    <property type="entry name" value="PYRROLINE-5-CARBOXYLATE REDUCTASE"/>
    <property type="match status" value="1"/>
</dbReference>
<evidence type="ECO:0000313" key="10">
    <source>
        <dbReference type="Proteomes" id="UP001144805"/>
    </source>
</evidence>
<gene>
    <name evidence="4 9" type="primary">proC</name>
    <name evidence="9" type="ORF">OSH07_21525</name>
</gene>
<comment type="subcellular location">
    <subcellularLocation>
        <location evidence="4">Cytoplasm</location>
    </subcellularLocation>
</comment>
<evidence type="ECO:0000313" key="9">
    <source>
        <dbReference type="EMBL" id="MCX5571794.1"/>
    </source>
</evidence>
<feature type="binding site" evidence="6">
    <location>
        <begin position="15"/>
        <end position="20"/>
    </location>
    <ligand>
        <name>NADP(+)</name>
        <dbReference type="ChEBI" id="CHEBI:58349"/>
    </ligand>
</feature>
<protein>
    <recommendedName>
        <fullName evidence="4 5">Pyrroline-5-carboxylate reductase</fullName>
        <shortName evidence="4">P5C reductase</shortName>
        <shortName evidence="4">P5CR</shortName>
        <ecNumber evidence="4 5">1.5.1.2</ecNumber>
    </recommendedName>
    <alternativeName>
        <fullName evidence="4">PCA reductase</fullName>
    </alternativeName>
</protein>
<feature type="domain" description="Pyrroline-5-carboxylate reductase catalytic N-terminal" evidence="7">
    <location>
        <begin position="12"/>
        <end position="105"/>
    </location>
</feature>
<dbReference type="PANTHER" id="PTHR11645:SF0">
    <property type="entry name" value="PYRROLINE-5-CARBOXYLATE REDUCTASE 3"/>
    <property type="match status" value="1"/>
</dbReference>
<comment type="function">
    <text evidence="4">Catalyzes the reduction of 1-pyrroline-5-carboxylate (PCA) to L-proline.</text>
</comment>
<keyword evidence="4" id="KW-0028">Amino-acid biosynthesis</keyword>
<dbReference type="Proteomes" id="UP001144805">
    <property type="component" value="Unassembled WGS sequence"/>
</dbReference>
<comment type="catalytic activity">
    <reaction evidence="4">
        <text>L-proline + NAD(+) = (S)-1-pyrroline-5-carboxylate + NADH + 2 H(+)</text>
        <dbReference type="Rhea" id="RHEA:14105"/>
        <dbReference type="ChEBI" id="CHEBI:15378"/>
        <dbReference type="ChEBI" id="CHEBI:17388"/>
        <dbReference type="ChEBI" id="CHEBI:57540"/>
        <dbReference type="ChEBI" id="CHEBI:57945"/>
        <dbReference type="ChEBI" id="CHEBI:60039"/>
        <dbReference type="EC" id="1.5.1.2"/>
    </reaction>
</comment>
<keyword evidence="4" id="KW-0963">Cytoplasm</keyword>
<keyword evidence="3 4" id="KW-0560">Oxidoreductase</keyword>
<evidence type="ECO:0000256" key="1">
    <source>
        <dbReference type="ARBA" id="ARBA00005525"/>
    </source>
</evidence>
<evidence type="ECO:0000256" key="5">
    <source>
        <dbReference type="NCBIfam" id="TIGR00112"/>
    </source>
</evidence>
<comment type="caution">
    <text evidence="9">The sequence shown here is derived from an EMBL/GenBank/DDBJ whole genome shotgun (WGS) entry which is preliminary data.</text>
</comment>
<evidence type="ECO:0000256" key="6">
    <source>
        <dbReference type="PIRSR" id="PIRSR000193-1"/>
    </source>
</evidence>
<name>A0A9X3E4S1_9HYPH</name>
<organism evidence="9 10">
    <name type="scientific">Kaistia nematophila</name>
    <dbReference type="NCBI Taxonomy" id="2994654"/>
    <lineage>
        <taxon>Bacteria</taxon>
        <taxon>Pseudomonadati</taxon>
        <taxon>Pseudomonadota</taxon>
        <taxon>Alphaproteobacteria</taxon>
        <taxon>Hyphomicrobiales</taxon>
        <taxon>Kaistiaceae</taxon>
        <taxon>Kaistia</taxon>
    </lineage>
</organism>
<dbReference type="RefSeq" id="WP_266340757.1">
    <property type="nucleotide sequence ID" value="NZ_JAPKNK010000012.1"/>
</dbReference>
<comment type="pathway">
    <text evidence="4">Amino-acid biosynthesis; L-proline biosynthesis; L-proline from L-glutamate 5-semialdehyde: step 1/1.</text>
</comment>
<evidence type="ECO:0000259" key="7">
    <source>
        <dbReference type="Pfam" id="PF03807"/>
    </source>
</evidence>
<evidence type="ECO:0000256" key="2">
    <source>
        <dbReference type="ARBA" id="ARBA00022857"/>
    </source>
</evidence>
<dbReference type="InterPro" id="IPR000304">
    <property type="entry name" value="Pyrroline-COOH_reductase"/>
</dbReference>
<dbReference type="GO" id="GO:0055129">
    <property type="term" value="P:L-proline biosynthetic process"/>
    <property type="evidence" value="ECO:0007669"/>
    <property type="project" value="UniProtKB-UniRule"/>
</dbReference>
<dbReference type="FunFam" id="1.10.3730.10:FF:000001">
    <property type="entry name" value="Pyrroline-5-carboxylate reductase"/>
    <property type="match status" value="1"/>
</dbReference>
<keyword evidence="4" id="KW-0641">Proline biosynthesis</keyword>
<feature type="domain" description="Pyrroline-5-carboxylate reductase dimerisation" evidence="8">
    <location>
        <begin position="167"/>
        <end position="272"/>
    </location>
</feature>
<dbReference type="Gene3D" id="1.10.3730.10">
    <property type="entry name" value="ProC C-terminal domain-like"/>
    <property type="match status" value="1"/>
</dbReference>
<dbReference type="PIRSF" id="PIRSF000193">
    <property type="entry name" value="Pyrrol-5-carb_rd"/>
    <property type="match status" value="1"/>
</dbReference>
<dbReference type="InterPro" id="IPR028939">
    <property type="entry name" value="P5C_Rdtase_cat_N"/>
</dbReference>
<sequence length="274" mass="27510">MSLSALTPSSPIVLIGAGKMGGALLTGWLASGLDPKAAIVVDPNPPEETRALLAKHGVEHRTSAPAGVAARVLLLAVKPQMMGTALPAVRDLIGPGTVTVSIAAGTTLATLEAALGGAIVRAMPNTPAQVGRGMTGAFANPAVTAEDRELVGALLSAVGEFGWVGSEGLIDTVTAVSGSGPAYVFLLAEYLAKAGVEAGFSPEQAERFARQTIVGAGELLNQSPLPADILRKNVTSPGGTTAAALNVLMAEDGIEPILTRAVAAAKQRAQELAG</sequence>
<reference evidence="9" key="1">
    <citation type="submission" date="2022-11" db="EMBL/GenBank/DDBJ databases">
        <title>Biodiversity and phylogenetic relationships of bacteria.</title>
        <authorList>
            <person name="Machado R.A.R."/>
            <person name="Bhat A."/>
            <person name="Loulou A."/>
            <person name="Kallel S."/>
        </authorList>
    </citation>
    <scope>NUCLEOTIDE SEQUENCE</scope>
    <source>
        <strain evidence="9">K-TC2</strain>
    </source>
</reference>
<evidence type="ECO:0000256" key="4">
    <source>
        <dbReference type="HAMAP-Rule" id="MF_01925"/>
    </source>
</evidence>
<comment type="similarity">
    <text evidence="1 4">Belongs to the pyrroline-5-carboxylate reductase family.</text>
</comment>
<dbReference type="InterPro" id="IPR036291">
    <property type="entry name" value="NAD(P)-bd_dom_sf"/>
</dbReference>
<evidence type="ECO:0000256" key="3">
    <source>
        <dbReference type="ARBA" id="ARBA00023002"/>
    </source>
</evidence>
<dbReference type="EC" id="1.5.1.2" evidence="4 5"/>
<dbReference type="NCBIfam" id="TIGR00112">
    <property type="entry name" value="proC"/>
    <property type="match status" value="1"/>
</dbReference>
<dbReference type="GO" id="GO:0005737">
    <property type="term" value="C:cytoplasm"/>
    <property type="evidence" value="ECO:0007669"/>
    <property type="project" value="UniProtKB-SubCell"/>
</dbReference>
<dbReference type="EMBL" id="JAPKNK010000012">
    <property type="protein sequence ID" value="MCX5571794.1"/>
    <property type="molecule type" value="Genomic_DNA"/>
</dbReference>
<evidence type="ECO:0000259" key="8">
    <source>
        <dbReference type="Pfam" id="PF14748"/>
    </source>
</evidence>
<dbReference type="Gene3D" id="3.40.50.720">
    <property type="entry name" value="NAD(P)-binding Rossmann-like Domain"/>
    <property type="match status" value="1"/>
</dbReference>
<dbReference type="Pfam" id="PF14748">
    <property type="entry name" value="P5CR_dimer"/>
    <property type="match status" value="1"/>
</dbReference>
<accession>A0A9X3E4S1</accession>
<dbReference type="HAMAP" id="MF_01925">
    <property type="entry name" value="P5C_reductase"/>
    <property type="match status" value="1"/>
</dbReference>
<dbReference type="InterPro" id="IPR029036">
    <property type="entry name" value="P5CR_dimer"/>
</dbReference>